<feature type="transmembrane region" description="Helical" evidence="6">
    <location>
        <begin position="151"/>
        <end position="170"/>
    </location>
</feature>
<feature type="domain" description="EamA" evidence="7">
    <location>
        <begin position="6"/>
        <end position="138"/>
    </location>
</feature>
<feature type="transmembrane region" description="Helical" evidence="6">
    <location>
        <begin position="209"/>
        <end position="228"/>
    </location>
</feature>
<keyword evidence="3 6" id="KW-0812">Transmembrane</keyword>
<feature type="transmembrane region" description="Helical" evidence="6">
    <location>
        <begin position="97"/>
        <end position="116"/>
    </location>
</feature>
<organism evidence="8 9">
    <name type="scientific">Prosthecodimorpha staleyi</name>
    <dbReference type="NCBI Taxonomy" id="2840188"/>
    <lineage>
        <taxon>Bacteria</taxon>
        <taxon>Pseudomonadati</taxon>
        <taxon>Pseudomonadota</taxon>
        <taxon>Alphaproteobacteria</taxon>
        <taxon>Hyphomicrobiales</taxon>
        <taxon>Ancalomicrobiaceae</taxon>
        <taxon>Prosthecodimorpha</taxon>
    </lineage>
</organism>
<feature type="transmembrane region" description="Helical" evidence="6">
    <location>
        <begin position="35"/>
        <end position="54"/>
    </location>
</feature>
<protein>
    <submittedName>
        <fullName evidence="8">DMT family transporter</fullName>
    </submittedName>
</protein>
<keyword evidence="4 6" id="KW-1133">Transmembrane helix</keyword>
<dbReference type="PANTHER" id="PTHR42920">
    <property type="entry name" value="OS03G0707200 PROTEIN-RELATED"/>
    <property type="match status" value="1"/>
</dbReference>
<feature type="transmembrane region" description="Helical" evidence="6">
    <location>
        <begin position="240"/>
        <end position="260"/>
    </location>
</feature>
<comment type="subcellular location">
    <subcellularLocation>
        <location evidence="1">Cell membrane</location>
        <topology evidence="1">Multi-pass membrane protein</topology>
    </subcellularLocation>
</comment>
<accession>A0A947GEM6</accession>
<evidence type="ECO:0000256" key="1">
    <source>
        <dbReference type="ARBA" id="ARBA00004651"/>
    </source>
</evidence>
<dbReference type="InterPro" id="IPR051258">
    <property type="entry name" value="Diverse_Substrate_Transporter"/>
</dbReference>
<keyword evidence="2" id="KW-1003">Cell membrane</keyword>
<dbReference type="Pfam" id="PF00892">
    <property type="entry name" value="EamA"/>
    <property type="match status" value="2"/>
</dbReference>
<evidence type="ECO:0000256" key="2">
    <source>
        <dbReference type="ARBA" id="ARBA00022475"/>
    </source>
</evidence>
<dbReference type="Gene3D" id="1.10.3730.20">
    <property type="match status" value="1"/>
</dbReference>
<proteinExistence type="predicted"/>
<dbReference type="RefSeq" id="WP_261970663.1">
    <property type="nucleotide sequence ID" value="NZ_JAHHZF010000012.1"/>
</dbReference>
<evidence type="ECO:0000256" key="3">
    <source>
        <dbReference type="ARBA" id="ARBA00022692"/>
    </source>
</evidence>
<dbReference type="SUPFAM" id="SSF103481">
    <property type="entry name" value="Multidrug resistance efflux transporter EmrE"/>
    <property type="match status" value="2"/>
</dbReference>
<reference evidence="8 9" key="1">
    <citation type="submission" date="2021-06" db="EMBL/GenBank/DDBJ databases">
        <authorList>
            <person name="Grouzdev D.S."/>
            <person name="Koziaeva V."/>
        </authorList>
    </citation>
    <scope>NUCLEOTIDE SEQUENCE [LARGE SCALE GENOMIC DNA]</scope>
    <source>
        <strain evidence="8 9">22</strain>
    </source>
</reference>
<keyword evidence="9" id="KW-1185">Reference proteome</keyword>
<dbReference type="Proteomes" id="UP000766595">
    <property type="component" value="Unassembled WGS sequence"/>
</dbReference>
<evidence type="ECO:0000313" key="9">
    <source>
        <dbReference type="Proteomes" id="UP000766595"/>
    </source>
</evidence>
<dbReference type="InterPro" id="IPR000620">
    <property type="entry name" value="EamA_dom"/>
</dbReference>
<evidence type="ECO:0000256" key="4">
    <source>
        <dbReference type="ARBA" id="ARBA00022989"/>
    </source>
</evidence>
<feature type="transmembrane region" description="Helical" evidence="6">
    <location>
        <begin position="66"/>
        <end position="85"/>
    </location>
</feature>
<evidence type="ECO:0000256" key="6">
    <source>
        <dbReference type="SAM" id="Phobius"/>
    </source>
</evidence>
<evidence type="ECO:0000256" key="5">
    <source>
        <dbReference type="ARBA" id="ARBA00023136"/>
    </source>
</evidence>
<dbReference type="EMBL" id="JAHHZF010000012">
    <property type="protein sequence ID" value="MBT9292142.1"/>
    <property type="molecule type" value="Genomic_DNA"/>
</dbReference>
<feature type="transmembrane region" description="Helical" evidence="6">
    <location>
        <begin position="266"/>
        <end position="284"/>
    </location>
</feature>
<dbReference type="GO" id="GO:0005886">
    <property type="term" value="C:plasma membrane"/>
    <property type="evidence" value="ECO:0007669"/>
    <property type="project" value="UniProtKB-SubCell"/>
</dbReference>
<dbReference type="PANTHER" id="PTHR42920:SF5">
    <property type="entry name" value="EAMA DOMAIN-CONTAINING PROTEIN"/>
    <property type="match status" value="1"/>
</dbReference>
<feature type="transmembrane region" description="Helical" evidence="6">
    <location>
        <begin position="177"/>
        <end position="197"/>
    </location>
</feature>
<dbReference type="InterPro" id="IPR037185">
    <property type="entry name" value="EmrE-like"/>
</dbReference>
<feature type="domain" description="EamA" evidence="7">
    <location>
        <begin position="147"/>
        <end position="281"/>
    </location>
</feature>
<feature type="transmembrane region" description="Helical" evidence="6">
    <location>
        <begin position="123"/>
        <end position="145"/>
    </location>
</feature>
<dbReference type="AlphaFoldDB" id="A0A947GEM6"/>
<gene>
    <name evidence="8" type="ORF">KL771_21945</name>
</gene>
<evidence type="ECO:0000313" key="8">
    <source>
        <dbReference type="EMBL" id="MBT9292142.1"/>
    </source>
</evidence>
<sequence length="296" mass="30915">MRRSTANLMLLACAAIWGTAFVAQSVAMKTLDPFWFSGLRFLIAAVALAPFAAAERRRAQQPYPRRLVGTVVAICLVMFAASALQQVAMVSATATNAGFLTSLYVLFTPIVGWLLYRDRPRPIVWVGAAVGLSGTWLLGGGLSGFTRGDGMIVVTAIGWAALIVLIGRVVQAAGRPVGLAFVQSLFTGLACVAIAIPTAPISLDAVRDAVWPLLYGGLLSGGLAYTLQALAQRHTKASDAAIVFAAEAPFAAIGGALLLGERLTPAAMVGCLLIFGAILLVQLWPQPQDRGVAATP</sequence>
<keyword evidence="5 6" id="KW-0472">Membrane</keyword>
<name>A0A947GEM6_9HYPH</name>
<comment type="caution">
    <text evidence="8">The sequence shown here is derived from an EMBL/GenBank/DDBJ whole genome shotgun (WGS) entry which is preliminary data.</text>
</comment>
<evidence type="ECO:0000259" key="7">
    <source>
        <dbReference type="Pfam" id="PF00892"/>
    </source>
</evidence>